<evidence type="ECO:0000313" key="1">
    <source>
        <dbReference type="EMBL" id="SBT01584.1"/>
    </source>
</evidence>
<dbReference type="KEGG" id="pmal:PMUG01_11019500"/>
<sequence>MDNSDIVILLKKNIKYNFVKNILLSSEKEKIDITYAINTVKLHIKRHVEINNNFVELFVKLILNMENLINMLGSHFEGTKKKNVSDYILNLSDFLKKKKEENYLKEKLNSVEKIIKSITLTLLNIDENKKILKELFLFFYLLIFKFSFDKTMFEKCLLKNENSTRYDSSGSSSRNQIKKELNANNTFTTDCVSLNKICEYECTHFFAKDTFVSKFYTKKDIQKIIKKYLLYDYYSTISYNNFNFFKEIKIFFFLIAVIYYIEKDLKLKREIYSLIQNEIYKNVQSIKKCTLIIQHNPYMCKIKKLSNILF</sequence>
<dbReference type="EMBL" id="LT594632">
    <property type="protein sequence ID" value="SCO92944.1"/>
    <property type="molecule type" value="Genomic_DNA"/>
</dbReference>
<accession>A0A1A8X8L2</accession>
<dbReference type="GeneID" id="39869655"/>
<evidence type="ECO:0000313" key="3">
    <source>
        <dbReference type="Proteomes" id="UP000078597"/>
    </source>
</evidence>
<reference evidence="3" key="1">
    <citation type="submission" date="2016-05" db="EMBL/GenBank/DDBJ databases">
        <authorList>
            <person name="Naeem Raeece"/>
        </authorList>
    </citation>
    <scope>NUCLEOTIDE SEQUENCE [LARGE SCALE GENOMIC DNA]</scope>
</reference>
<dbReference type="AlphaFoldDB" id="A0A1A8X8L2"/>
<proteinExistence type="predicted"/>
<reference evidence="1" key="2">
    <citation type="submission" date="2016-05" db="EMBL/GenBank/DDBJ databases">
        <authorList>
            <person name="Lavstsen T."/>
            <person name="Jespersen J.S."/>
        </authorList>
    </citation>
    <scope>NUCLEOTIDE SEQUENCE [LARGE SCALE GENOMIC DNA]</scope>
</reference>
<dbReference type="Proteomes" id="UP000078597">
    <property type="component" value="Unassembled WGS sequence"/>
</dbReference>
<reference evidence="2 4" key="3">
    <citation type="submission" date="2016-06" db="EMBL/GenBank/DDBJ databases">
        <authorList>
            <consortium name="Pathogen Informatics"/>
        </authorList>
    </citation>
    <scope>NUCLEOTIDE SEQUENCE [LARGE SCALE GENOMIC DNA]</scope>
</reference>
<evidence type="ECO:0000313" key="2">
    <source>
        <dbReference type="EMBL" id="SCO92944.1"/>
    </source>
</evidence>
<organism evidence="1 3">
    <name type="scientific">Plasmodium malariae</name>
    <dbReference type="NCBI Taxonomy" id="5858"/>
    <lineage>
        <taxon>Eukaryota</taxon>
        <taxon>Sar</taxon>
        <taxon>Alveolata</taxon>
        <taxon>Apicomplexa</taxon>
        <taxon>Aconoidasida</taxon>
        <taxon>Haemosporida</taxon>
        <taxon>Plasmodiidae</taxon>
        <taxon>Plasmodium</taxon>
        <taxon>Plasmodium (Plasmodium)</taxon>
    </lineage>
</organism>
<keyword evidence="4" id="KW-1185">Reference proteome</keyword>
<dbReference type="OrthoDB" id="385625at2759"/>
<gene>
    <name evidence="2" type="primary">PmUG01_11019500</name>
    <name evidence="1" type="ORF">PMALA_082420</name>
    <name evidence="2" type="ORF">PMUG01_11019500</name>
</gene>
<evidence type="ECO:0000313" key="4">
    <source>
        <dbReference type="Proteomes" id="UP000219813"/>
    </source>
</evidence>
<dbReference type="OMA" id="HVGQNCK"/>
<protein>
    <submittedName>
        <fullName evidence="1">Uncharacterized protein</fullName>
    </submittedName>
</protein>
<dbReference type="VEuPathDB" id="PlasmoDB:PmUG01_11019500"/>
<name>A0A1A8X8L2_PLAMA</name>
<dbReference type="RefSeq" id="XP_028862384.1">
    <property type="nucleotide sequence ID" value="XM_029005835.1"/>
</dbReference>
<dbReference type="Proteomes" id="UP000219813">
    <property type="component" value="Chromosome 11"/>
</dbReference>
<dbReference type="EMBL" id="FLQW01007148">
    <property type="protein sequence ID" value="SBT01584.1"/>
    <property type="molecule type" value="Genomic_DNA"/>
</dbReference>